<organism evidence="12 13">
    <name type="scientific">Mola mola</name>
    <name type="common">Ocean sunfish</name>
    <name type="synonym">Tetraodon mola</name>
    <dbReference type="NCBI Taxonomy" id="94237"/>
    <lineage>
        <taxon>Eukaryota</taxon>
        <taxon>Metazoa</taxon>
        <taxon>Chordata</taxon>
        <taxon>Craniata</taxon>
        <taxon>Vertebrata</taxon>
        <taxon>Euteleostomi</taxon>
        <taxon>Actinopterygii</taxon>
        <taxon>Neopterygii</taxon>
        <taxon>Teleostei</taxon>
        <taxon>Neoteleostei</taxon>
        <taxon>Acanthomorphata</taxon>
        <taxon>Eupercaria</taxon>
        <taxon>Tetraodontiformes</taxon>
        <taxon>Molidae</taxon>
        <taxon>Mola</taxon>
    </lineage>
</organism>
<feature type="transmembrane region" description="Helical" evidence="11">
    <location>
        <begin position="231"/>
        <end position="250"/>
    </location>
</feature>
<accession>A0A3Q3WM75</accession>
<feature type="transmembrane region" description="Helical" evidence="11">
    <location>
        <begin position="20"/>
        <end position="38"/>
    </location>
</feature>
<evidence type="ECO:0000256" key="7">
    <source>
        <dbReference type="ARBA" id="ARBA00023136"/>
    </source>
</evidence>
<feature type="transmembrane region" description="Helical" evidence="11">
    <location>
        <begin position="131"/>
        <end position="156"/>
    </location>
</feature>
<evidence type="ECO:0000256" key="11">
    <source>
        <dbReference type="SAM" id="Phobius"/>
    </source>
</evidence>
<protein>
    <recommendedName>
        <fullName evidence="9">O-acyltransferase</fullName>
    </recommendedName>
</protein>
<keyword evidence="4 11" id="KW-0812">Transmembrane</keyword>
<dbReference type="GO" id="GO:0008203">
    <property type="term" value="P:cholesterol metabolic process"/>
    <property type="evidence" value="ECO:0007669"/>
    <property type="project" value="TreeGrafter"/>
</dbReference>
<evidence type="ECO:0000313" key="13">
    <source>
        <dbReference type="Proteomes" id="UP000261620"/>
    </source>
</evidence>
<feature type="transmembrane region" description="Helical" evidence="11">
    <location>
        <begin position="378"/>
        <end position="397"/>
    </location>
</feature>
<keyword evidence="3 9" id="KW-0808">Transferase</keyword>
<dbReference type="Ensembl" id="ENSMMOT00000013729.1">
    <property type="protein sequence ID" value="ENSMMOP00000013507.1"/>
    <property type="gene ID" value="ENSMMOG00000010364.1"/>
</dbReference>
<dbReference type="InterPro" id="IPR014371">
    <property type="entry name" value="Oat_ACAT_DAG_ARE"/>
</dbReference>
<evidence type="ECO:0000313" key="12">
    <source>
        <dbReference type="Ensembl" id="ENSMMOP00000013507.1"/>
    </source>
</evidence>
<evidence type="ECO:0000256" key="6">
    <source>
        <dbReference type="ARBA" id="ARBA00022989"/>
    </source>
</evidence>
<dbReference type="PANTHER" id="PTHR10408">
    <property type="entry name" value="STEROL O-ACYLTRANSFERASE"/>
    <property type="match status" value="1"/>
</dbReference>
<feature type="transmembrane region" description="Helical" evidence="11">
    <location>
        <begin position="98"/>
        <end position="119"/>
    </location>
</feature>
<reference evidence="12" key="2">
    <citation type="submission" date="2025-09" db="UniProtKB">
        <authorList>
            <consortium name="Ensembl"/>
        </authorList>
    </citation>
    <scope>IDENTIFICATION</scope>
</reference>
<evidence type="ECO:0000256" key="2">
    <source>
        <dbReference type="ARBA" id="ARBA00009010"/>
    </source>
</evidence>
<dbReference type="GO" id="GO:0034736">
    <property type="term" value="F:cholesterol O-acyltransferase activity"/>
    <property type="evidence" value="ECO:0007669"/>
    <property type="project" value="TreeGrafter"/>
</dbReference>
<evidence type="ECO:0000256" key="9">
    <source>
        <dbReference type="PIRNR" id="PIRNR000439"/>
    </source>
</evidence>
<reference evidence="12" key="1">
    <citation type="submission" date="2025-08" db="UniProtKB">
        <authorList>
            <consortium name="Ensembl"/>
        </authorList>
    </citation>
    <scope>IDENTIFICATION</scope>
</reference>
<evidence type="ECO:0000256" key="1">
    <source>
        <dbReference type="ARBA" id="ARBA00004477"/>
    </source>
</evidence>
<dbReference type="PIRSF" id="PIRSF000439">
    <property type="entry name" value="Oat_ACAT_DAG_ARE"/>
    <property type="match status" value="1"/>
</dbReference>
<proteinExistence type="inferred from homology"/>
<name>A0A3Q3WM75_MOLML</name>
<evidence type="ECO:0000256" key="4">
    <source>
        <dbReference type="ARBA" id="ARBA00022692"/>
    </source>
</evidence>
<keyword evidence="13" id="KW-1185">Reference proteome</keyword>
<dbReference type="Proteomes" id="UP000261620">
    <property type="component" value="Unplaced"/>
</dbReference>
<dbReference type="OMA" id="TGNSFWE"/>
<dbReference type="PANTHER" id="PTHR10408:SF10">
    <property type="entry name" value="STEROL O-ACYLTRANSFERASE 2"/>
    <property type="match status" value="1"/>
</dbReference>
<dbReference type="InterPro" id="IPR004299">
    <property type="entry name" value="MBOAT_fam"/>
</dbReference>
<dbReference type="GO" id="GO:0000062">
    <property type="term" value="F:fatty-acyl-CoA binding"/>
    <property type="evidence" value="ECO:0007669"/>
    <property type="project" value="TreeGrafter"/>
</dbReference>
<comment type="subcellular location">
    <subcellularLocation>
        <location evidence="1 9">Endoplasmic reticulum membrane</location>
        <topology evidence="1 9">Multi-pass membrane protein</topology>
    </subcellularLocation>
</comment>
<feature type="transmembrane region" description="Helical" evidence="11">
    <location>
        <begin position="50"/>
        <end position="71"/>
    </location>
</feature>
<feature type="transmembrane region" description="Helical" evidence="11">
    <location>
        <begin position="270"/>
        <end position="293"/>
    </location>
</feature>
<evidence type="ECO:0000256" key="3">
    <source>
        <dbReference type="ARBA" id="ARBA00022679"/>
    </source>
</evidence>
<keyword evidence="5 9" id="KW-0256">Endoplasmic reticulum</keyword>
<comment type="similarity">
    <text evidence="2 9">Belongs to the membrane-bound acyltransferase family. Sterol o-acyltransferase subfamily.</text>
</comment>
<evidence type="ECO:0000256" key="10">
    <source>
        <dbReference type="PIRSR" id="PIRSR000439-1"/>
    </source>
</evidence>
<sequence length="455" mass="53736">MNKPVNKYVNNLEDTWLNMISSDFIWFNFLSLHVFLFTSELFEISHIRTIYHMFVAVLLIFFLSTLTVDYIDQGRSVLTFLEFDLLFYAFGKLGTVTWAWLVMFAYTLLVPYYTLVFWGSLYHSCPSKLGLSLGTGLVLSAVQTYVLGHFPIYAVVHYELPPASRFIVILEQIRFVMKSYSFIRETAPVVMRNTPKEESPRFPTLSSYLYFLFCPTLIYRESYPRNSHIRWKYVAVTIFGCLFYSYFILVRLCVPVFRPKNNQAFTKKTMVLAVFHSILPGIMFLLLCFFAFLHCWLNLFGELLCFADRMFYKDWWNSTSFTNYYRTWNVVVHDWLFYYGYRDFLWLSKKKFRTAAMLSVFIVSAVVHEYALSMGFGFFYPVMFFLFAIIGVVFNVTMNDKRQSPVFNVIMWACLFLGQGVQVCLYCQEWYAQIHCPRTGNSFLELVTPRSWFCS</sequence>
<dbReference type="GO" id="GO:0005789">
    <property type="term" value="C:endoplasmic reticulum membrane"/>
    <property type="evidence" value="ECO:0007669"/>
    <property type="project" value="UniProtKB-SubCell"/>
</dbReference>
<feature type="active site" evidence="10">
    <location>
        <position position="368"/>
    </location>
</feature>
<dbReference type="GO" id="GO:0033344">
    <property type="term" value="P:cholesterol efflux"/>
    <property type="evidence" value="ECO:0007669"/>
    <property type="project" value="TreeGrafter"/>
</dbReference>
<dbReference type="AlphaFoldDB" id="A0A3Q3WM75"/>
<dbReference type="Pfam" id="PF03062">
    <property type="entry name" value="MBOAT"/>
    <property type="match status" value="1"/>
</dbReference>
<keyword evidence="8 9" id="KW-0012">Acyltransferase</keyword>
<keyword evidence="7 9" id="KW-0472">Membrane</keyword>
<dbReference type="GO" id="GO:0015485">
    <property type="term" value="F:cholesterol binding"/>
    <property type="evidence" value="ECO:0007669"/>
    <property type="project" value="TreeGrafter"/>
</dbReference>
<evidence type="ECO:0000256" key="8">
    <source>
        <dbReference type="ARBA" id="ARBA00023315"/>
    </source>
</evidence>
<evidence type="ECO:0000256" key="5">
    <source>
        <dbReference type="ARBA" id="ARBA00022824"/>
    </source>
</evidence>
<dbReference type="STRING" id="94237.ENSMMOP00000013507"/>
<keyword evidence="6 11" id="KW-1133">Transmembrane helix</keyword>